<reference evidence="1" key="1">
    <citation type="submission" date="2021-02" db="EMBL/GenBank/DDBJ databases">
        <authorList>
            <person name="Nowell W R."/>
        </authorList>
    </citation>
    <scope>NUCLEOTIDE SEQUENCE</scope>
</reference>
<evidence type="ECO:0000313" key="1">
    <source>
        <dbReference type="EMBL" id="CAF1020476.1"/>
    </source>
</evidence>
<gene>
    <name evidence="1" type="ORF">GPM918_LOCUS14751</name>
    <name evidence="2" type="ORF">SRO942_LOCUS14751</name>
</gene>
<keyword evidence="3" id="KW-1185">Reference proteome</keyword>
<dbReference type="Proteomes" id="UP000681722">
    <property type="component" value="Unassembled WGS sequence"/>
</dbReference>
<protein>
    <submittedName>
        <fullName evidence="1">Uncharacterized protein</fullName>
    </submittedName>
</protein>
<name>A0A814IB07_9BILA</name>
<dbReference type="Proteomes" id="UP000663829">
    <property type="component" value="Unassembled WGS sequence"/>
</dbReference>
<dbReference type="EMBL" id="CAJNOQ010003599">
    <property type="protein sequence ID" value="CAF1020476.1"/>
    <property type="molecule type" value="Genomic_DNA"/>
</dbReference>
<dbReference type="EMBL" id="CAJOBC010003599">
    <property type="protein sequence ID" value="CAF3791887.1"/>
    <property type="molecule type" value="Genomic_DNA"/>
</dbReference>
<organism evidence="1 3">
    <name type="scientific">Didymodactylos carnosus</name>
    <dbReference type="NCBI Taxonomy" id="1234261"/>
    <lineage>
        <taxon>Eukaryota</taxon>
        <taxon>Metazoa</taxon>
        <taxon>Spiralia</taxon>
        <taxon>Gnathifera</taxon>
        <taxon>Rotifera</taxon>
        <taxon>Eurotatoria</taxon>
        <taxon>Bdelloidea</taxon>
        <taxon>Philodinida</taxon>
        <taxon>Philodinidae</taxon>
        <taxon>Didymodactylos</taxon>
    </lineage>
</organism>
<sequence>MAKYDISWRDTDRDKIPYRDVTYQPMHRYALSASRLHTIMNNIGTTHCNELADILHHSTIFYCGSSALTSGQRAAPPRSQTT</sequence>
<accession>A0A814IB07</accession>
<dbReference type="AlphaFoldDB" id="A0A814IB07"/>
<evidence type="ECO:0000313" key="3">
    <source>
        <dbReference type="Proteomes" id="UP000663829"/>
    </source>
</evidence>
<comment type="caution">
    <text evidence="1">The sequence shown here is derived from an EMBL/GenBank/DDBJ whole genome shotgun (WGS) entry which is preliminary data.</text>
</comment>
<evidence type="ECO:0000313" key="2">
    <source>
        <dbReference type="EMBL" id="CAF3791887.1"/>
    </source>
</evidence>
<proteinExistence type="predicted"/>